<dbReference type="GO" id="GO:0006360">
    <property type="term" value="P:transcription by RNA polymerase I"/>
    <property type="evidence" value="ECO:0007669"/>
    <property type="project" value="InterPro"/>
</dbReference>
<proteinExistence type="predicted"/>
<dbReference type="PANTHER" id="PTHR28155">
    <property type="entry name" value="ACR243WP"/>
    <property type="match status" value="1"/>
</dbReference>
<evidence type="ECO:0000313" key="3">
    <source>
        <dbReference type="Proteomes" id="UP000245383"/>
    </source>
</evidence>
<dbReference type="EMBL" id="MBFR01000076">
    <property type="protein sequence ID" value="PVU94734.1"/>
    <property type="molecule type" value="Genomic_DNA"/>
</dbReference>
<dbReference type="Proteomes" id="UP000245383">
    <property type="component" value="Unassembled WGS sequence"/>
</dbReference>
<dbReference type="OrthoDB" id="76224at2759"/>
<organism evidence="2 3">
    <name type="scientific">Smittium simulii</name>
    <dbReference type="NCBI Taxonomy" id="133385"/>
    <lineage>
        <taxon>Eukaryota</taxon>
        <taxon>Fungi</taxon>
        <taxon>Fungi incertae sedis</taxon>
        <taxon>Zoopagomycota</taxon>
        <taxon>Kickxellomycotina</taxon>
        <taxon>Harpellomycetes</taxon>
        <taxon>Harpellales</taxon>
        <taxon>Legeriomycetaceae</taxon>
        <taxon>Smittium</taxon>
    </lineage>
</organism>
<dbReference type="Gene3D" id="6.20.250.70">
    <property type="match status" value="1"/>
</dbReference>
<feature type="region of interest" description="Disordered" evidence="1">
    <location>
        <begin position="153"/>
        <end position="204"/>
    </location>
</feature>
<dbReference type="InterPro" id="IPR013240">
    <property type="entry name" value="DNA-dir_RNA_pol1_su_RPA34"/>
</dbReference>
<evidence type="ECO:0000256" key="1">
    <source>
        <dbReference type="SAM" id="MobiDB-lite"/>
    </source>
</evidence>
<dbReference type="AlphaFoldDB" id="A0A2T9YR44"/>
<comment type="caution">
    <text evidence="2">The sequence shown here is derived from an EMBL/GenBank/DDBJ whole genome shotgun (WGS) entry which is preliminary data.</text>
</comment>
<dbReference type="PANTHER" id="PTHR28155:SF1">
    <property type="entry name" value="DNA-DIRECTED RNA POLYMERASE I SUBUNIT RPA34.5-DOMAIN-CONTAINING PROTEIN"/>
    <property type="match status" value="1"/>
</dbReference>
<reference evidence="2 3" key="1">
    <citation type="journal article" date="2018" name="MBio">
        <title>Comparative Genomics Reveals the Core Gene Toolbox for the Fungus-Insect Symbiosis.</title>
        <authorList>
            <person name="Wang Y."/>
            <person name="Stata M."/>
            <person name="Wang W."/>
            <person name="Stajich J.E."/>
            <person name="White M.M."/>
            <person name="Moncalvo J.M."/>
        </authorList>
    </citation>
    <scope>NUCLEOTIDE SEQUENCE [LARGE SCALE GENOMIC DNA]</scope>
    <source>
        <strain evidence="2 3">SWE-8-4</strain>
    </source>
</reference>
<evidence type="ECO:0000313" key="2">
    <source>
        <dbReference type="EMBL" id="PVU94734.1"/>
    </source>
</evidence>
<protein>
    <submittedName>
        <fullName evidence="2">Uncharacterized protein</fullName>
    </submittedName>
</protein>
<dbReference type="Pfam" id="PF08208">
    <property type="entry name" value="RNA_polI_A34"/>
    <property type="match status" value="1"/>
</dbReference>
<accession>A0A2T9YR44</accession>
<keyword evidence="3" id="KW-1185">Reference proteome</keyword>
<gene>
    <name evidence="2" type="ORF">BB561_002304</name>
</gene>
<dbReference type="InterPro" id="IPR053263">
    <property type="entry name" value="Euk_RPA34_RNAP_subunit"/>
</dbReference>
<name>A0A2T9YR44_9FUNG</name>
<sequence>MLAVPPGLNKVIIEESGSFDLSELEGKELWILRAPSKIDRSVLKELSFDSVLNSNDGLSQIESKSGTGYDLLDVSKSANNGGLEMQSLKTLVPDEFGTQSYQLLNNANTKMFILKEHVNIPDITEAAEKIKIKGARKPRKQLENMKLMFTPFGSDTNPVETVVESAVAQNEEATPKQKKQKTSSKTSAKTSSKKSKKKTPDSKK</sequence>